<feature type="transmembrane region" description="Helical" evidence="1">
    <location>
        <begin position="36"/>
        <end position="54"/>
    </location>
</feature>
<dbReference type="Proteomes" id="UP000651482">
    <property type="component" value="Unassembled WGS sequence"/>
</dbReference>
<keyword evidence="1" id="KW-1133">Transmembrane helix</keyword>
<dbReference type="EMBL" id="JACRSN010000008">
    <property type="protein sequence ID" value="MBC8533741.1"/>
    <property type="molecule type" value="Genomic_DNA"/>
</dbReference>
<evidence type="ECO:0000313" key="3">
    <source>
        <dbReference type="Proteomes" id="UP000651482"/>
    </source>
</evidence>
<dbReference type="RefSeq" id="WP_249319381.1">
    <property type="nucleotide sequence ID" value="NZ_JACRSN010000008.1"/>
</dbReference>
<evidence type="ECO:0000256" key="1">
    <source>
        <dbReference type="SAM" id="Phobius"/>
    </source>
</evidence>
<reference evidence="2" key="1">
    <citation type="submission" date="2020-08" db="EMBL/GenBank/DDBJ databases">
        <title>Genome public.</title>
        <authorList>
            <person name="Liu C."/>
            <person name="Sun Q."/>
        </authorList>
    </citation>
    <scope>NUCLEOTIDE SEQUENCE</scope>
    <source>
        <strain evidence="2">NSJ-40</strain>
    </source>
</reference>
<organism evidence="2 3">
    <name type="scientific">Yeguia hominis</name>
    <dbReference type="NCBI Taxonomy" id="2763662"/>
    <lineage>
        <taxon>Bacteria</taxon>
        <taxon>Bacillati</taxon>
        <taxon>Bacillota</taxon>
        <taxon>Clostridia</taxon>
        <taxon>Eubacteriales</taxon>
        <taxon>Yeguiaceae</taxon>
        <taxon>Yeguia</taxon>
    </lineage>
</organism>
<keyword evidence="3" id="KW-1185">Reference proteome</keyword>
<keyword evidence="1" id="KW-0812">Transmembrane</keyword>
<feature type="transmembrane region" description="Helical" evidence="1">
    <location>
        <begin position="6"/>
        <end position="24"/>
    </location>
</feature>
<protein>
    <submittedName>
        <fullName evidence="2">Stage III sporulation protein AF</fullName>
    </submittedName>
</protein>
<dbReference type="InterPro" id="IPR014245">
    <property type="entry name" value="Spore_III_AF"/>
</dbReference>
<sequence>MNAVQVWAAAVCSAVLVAALLQYFSPSGSMDRVFRMVLAAFAVLSFLSPLSALLQSDFSQELRAFQSGAAQAQFEELVDTQITEALSVNLKSLVAAELAQQGLAYQKMDVKTDIGEDGRIVINRIVVVLPRENAGMCLSAAARLESALGIRAEVTVDGAGETGEDVF</sequence>
<comment type="caution">
    <text evidence="2">The sequence shown here is derived from an EMBL/GenBank/DDBJ whole genome shotgun (WGS) entry which is preliminary data.</text>
</comment>
<evidence type="ECO:0000313" key="2">
    <source>
        <dbReference type="EMBL" id="MBC8533741.1"/>
    </source>
</evidence>
<gene>
    <name evidence="2" type="ORF">IAG03_06930</name>
</gene>
<accession>A0A926D9J0</accession>
<name>A0A926D9J0_9FIRM</name>
<proteinExistence type="predicted"/>
<dbReference type="AlphaFoldDB" id="A0A926D9J0"/>
<keyword evidence="1" id="KW-0472">Membrane</keyword>
<dbReference type="Pfam" id="PF09581">
    <property type="entry name" value="Spore_III_AF"/>
    <property type="match status" value="1"/>
</dbReference>